<reference evidence="5" key="1">
    <citation type="journal article" date="2014" name="Science">
        <title>Ancient hybridizations among the ancestral genomes of bread wheat.</title>
        <authorList>
            <consortium name="International Wheat Genome Sequencing Consortium,"/>
            <person name="Marcussen T."/>
            <person name="Sandve S.R."/>
            <person name="Heier L."/>
            <person name="Spannagl M."/>
            <person name="Pfeifer M."/>
            <person name="Jakobsen K.S."/>
            <person name="Wulff B.B."/>
            <person name="Steuernagel B."/>
            <person name="Mayer K.F."/>
            <person name="Olsen O.A."/>
        </authorList>
    </citation>
    <scope>NUCLEOTIDE SEQUENCE [LARGE SCALE GENOMIC DNA]</scope>
    <source>
        <strain evidence="5">cv. AL8/78</strain>
    </source>
</reference>
<organism evidence="4 5">
    <name type="scientific">Aegilops tauschii subsp. strangulata</name>
    <name type="common">Goatgrass</name>
    <dbReference type="NCBI Taxonomy" id="200361"/>
    <lineage>
        <taxon>Eukaryota</taxon>
        <taxon>Viridiplantae</taxon>
        <taxon>Streptophyta</taxon>
        <taxon>Embryophyta</taxon>
        <taxon>Tracheophyta</taxon>
        <taxon>Spermatophyta</taxon>
        <taxon>Magnoliopsida</taxon>
        <taxon>Liliopsida</taxon>
        <taxon>Poales</taxon>
        <taxon>Poaceae</taxon>
        <taxon>BOP clade</taxon>
        <taxon>Pooideae</taxon>
        <taxon>Triticodae</taxon>
        <taxon>Triticeae</taxon>
        <taxon>Triticinae</taxon>
        <taxon>Aegilops</taxon>
    </lineage>
</organism>
<sequence>HVYNGHQSRVIRPLSPCLKKEKEKQIADHSSASLATPKPSPPRRPATMAGRPPFTNVDSATEADLRRRGLDPHEVDRSTEQRLTHICTDLVPALPASDPRRHTPLHKILSRRAVTDPARNPALPAPDGVDRLSLLRDALLREILCRLPVKDGARTSVLASRWRRVWLSTPQVLADAHLRPKGCGLPPTPADSPAIVAAFSSILEAHTGAIPTVHLTCTHTNAYQAQLARWLHLLATKGVQELVLVNRPWPLDVPLPPALFSITTLACLYIGLWKFPDVARLPPGTSFPHLRELGICSVVMEDGDIDFVVAKSPILETLNIHGCNKGLRLRLVSQSLRCVQICSSVLEDIAVVKAPRLERLILEGLRSNAGGLCTRVRIGDAPKLHALGILEPGNTMLEIRDTIVMAGMKASSSTMATSVKVLSLNVRFANHTDAKMVPSFLGCFPNLEALHIISEKCDHQAGSARMNLNFWKQAKPTESLKSCIKVFSYREFRGELGEVAFIKFFFRNARALRTASISMANPSFMTFSMDEATCKAKQASNNMASRSCEMVLLGSTGPEGGSPWSFKRGTDYSFEDPFSAVQIHNIA</sequence>
<dbReference type="PANTHER" id="PTHR32141:SF106">
    <property type="entry name" value="FBD DOMAIN-CONTAINING PROTEIN"/>
    <property type="match status" value="1"/>
</dbReference>
<accession>A0A453A921</accession>
<dbReference type="Gramene" id="AET2Gv20033700.1">
    <property type="protein sequence ID" value="AET2Gv20033700.1"/>
    <property type="gene ID" value="AET2Gv20033700"/>
</dbReference>
<evidence type="ECO:0000313" key="5">
    <source>
        <dbReference type="Proteomes" id="UP000015105"/>
    </source>
</evidence>
<reference evidence="4" key="3">
    <citation type="journal article" date="2017" name="Nature">
        <title>Genome sequence of the progenitor of the wheat D genome Aegilops tauschii.</title>
        <authorList>
            <person name="Luo M.C."/>
            <person name="Gu Y.Q."/>
            <person name="Puiu D."/>
            <person name="Wang H."/>
            <person name="Twardziok S.O."/>
            <person name="Deal K.R."/>
            <person name="Huo N."/>
            <person name="Zhu T."/>
            <person name="Wang L."/>
            <person name="Wang Y."/>
            <person name="McGuire P.E."/>
            <person name="Liu S."/>
            <person name="Long H."/>
            <person name="Ramasamy R.K."/>
            <person name="Rodriguez J.C."/>
            <person name="Van S.L."/>
            <person name="Yuan L."/>
            <person name="Wang Z."/>
            <person name="Xia Z."/>
            <person name="Xiao L."/>
            <person name="Anderson O.D."/>
            <person name="Ouyang S."/>
            <person name="Liang Y."/>
            <person name="Zimin A.V."/>
            <person name="Pertea G."/>
            <person name="Qi P."/>
            <person name="Bennetzen J.L."/>
            <person name="Dai X."/>
            <person name="Dawson M.W."/>
            <person name="Muller H.G."/>
            <person name="Kugler K."/>
            <person name="Rivarola-Duarte L."/>
            <person name="Spannagl M."/>
            <person name="Mayer K.F.X."/>
            <person name="Lu F.H."/>
            <person name="Bevan M.W."/>
            <person name="Leroy P."/>
            <person name="Li P."/>
            <person name="You F.M."/>
            <person name="Sun Q."/>
            <person name="Liu Z."/>
            <person name="Lyons E."/>
            <person name="Wicker T."/>
            <person name="Salzberg S.L."/>
            <person name="Devos K.M."/>
            <person name="Dvorak J."/>
        </authorList>
    </citation>
    <scope>NUCLEOTIDE SEQUENCE [LARGE SCALE GENOMIC DNA]</scope>
    <source>
        <strain evidence="4">cv. AL8/78</strain>
    </source>
</reference>
<keyword evidence="5" id="KW-1185">Reference proteome</keyword>
<feature type="compositionally biased region" description="Basic and acidic residues" evidence="1">
    <location>
        <begin position="63"/>
        <end position="79"/>
    </location>
</feature>
<dbReference type="PANTHER" id="PTHR32141">
    <property type="match status" value="1"/>
</dbReference>
<reference evidence="4" key="5">
    <citation type="journal article" date="2021" name="G3 (Bethesda)">
        <title>Aegilops tauschii genome assembly Aet v5.0 features greater sequence contiguity and improved annotation.</title>
        <authorList>
            <person name="Wang L."/>
            <person name="Zhu T."/>
            <person name="Rodriguez J.C."/>
            <person name="Deal K.R."/>
            <person name="Dubcovsky J."/>
            <person name="McGuire P.E."/>
            <person name="Lux T."/>
            <person name="Spannagl M."/>
            <person name="Mayer K.F.X."/>
            <person name="Baldrich P."/>
            <person name="Meyers B.C."/>
            <person name="Huo N."/>
            <person name="Gu Y.Q."/>
            <person name="Zhou H."/>
            <person name="Devos K.M."/>
            <person name="Bennetzen J.L."/>
            <person name="Unver T."/>
            <person name="Budak H."/>
            <person name="Gulick P.J."/>
            <person name="Galiba G."/>
            <person name="Kalapos B."/>
            <person name="Nelson D.R."/>
            <person name="Li P."/>
            <person name="You F.M."/>
            <person name="Luo M.C."/>
            <person name="Dvorak J."/>
        </authorList>
    </citation>
    <scope>NUCLEOTIDE SEQUENCE [LARGE SCALE GENOMIC DNA]</scope>
    <source>
        <strain evidence="4">cv. AL8/78</strain>
    </source>
</reference>
<dbReference type="EnsemblPlants" id="AET2Gv20033700.1">
    <property type="protein sequence ID" value="AET2Gv20033700.1"/>
    <property type="gene ID" value="AET2Gv20033700"/>
</dbReference>
<dbReference type="InterPro" id="IPR055302">
    <property type="entry name" value="F-box_dom-containing"/>
</dbReference>
<dbReference type="Proteomes" id="UP000015105">
    <property type="component" value="Chromosome 2D"/>
</dbReference>
<evidence type="ECO:0000259" key="2">
    <source>
        <dbReference type="Pfam" id="PF08387"/>
    </source>
</evidence>
<proteinExistence type="predicted"/>
<evidence type="ECO:0000259" key="3">
    <source>
        <dbReference type="Pfam" id="PF24758"/>
    </source>
</evidence>
<dbReference type="InterPro" id="IPR055411">
    <property type="entry name" value="LRR_FXL15/At3g58940/PEG3-like"/>
</dbReference>
<reference evidence="4" key="4">
    <citation type="submission" date="2019-03" db="UniProtKB">
        <authorList>
            <consortium name="EnsemblPlants"/>
        </authorList>
    </citation>
    <scope>IDENTIFICATION</scope>
</reference>
<dbReference type="SUPFAM" id="SSF81383">
    <property type="entry name" value="F-box domain"/>
    <property type="match status" value="1"/>
</dbReference>
<feature type="compositionally biased region" description="Basic and acidic residues" evidence="1">
    <location>
        <begin position="18"/>
        <end position="27"/>
    </location>
</feature>
<dbReference type="Pfam" id="PF24758">
    <property type="entry name" value="LRR_At5g56370"/>
    <property type="match status" value="1"/>
</dbReference>
<evidence type="ECO:0000256" key="1">
    <source>
        <dbReference type="SAM" id="MobiDB-lite"/>
    </source>
</evidence>
<dbReference type="InterPro" id="IPR032675">
    <property type="entry name" value="LRR_dom_sf"/>
</dbReference>
<feature type="domain" description="FBD" evidence="2">
    <location>
        <begin position="475"/>
        <end position="517"/>
    </location>
</feature>
<dbReference type="SUPFAM" id="SSF52047">
    <property type="entry name" value="RNI-like"/>
    <property type="match status" value="1"/>
</dbReference>
<dbReference type="Gene3D" id="3.80.10.10">
    <property type="entry name" value="Ribonuclease Inhibitor"/>
    <property type="match status" value="1"/>
</dbReference>
<name>A0A453A921_AEGTS</name>
<dbReference type="InterPro" id="IPR036047">
    <property type="entry name" value="F-box-like_dom_sf"/>
</dbReference>
<evidence type="ECO:0000313" key="4">
    <source>
        <dbReference type="EnsemblPlants" id="AET2Gv20033700.1"/>
    </source>
</evidence>
<dbReference type="Pfam" id="PF08387">
    <property type="entry name" value="FBD"/>
    <property type="match status" value="1"/>
</dbReference>
<protein>
    <submittedName>
        <fullName evidence="4">Uncharacterized protein</fullName>
    </submittedName>
</protein>
<feature type="domain" description="F-box/LRR-repeat protein 15/At3g58940/PEG3-like LRR" evidence="3">
    <location>
        <begin position="227"/>
        <end position="452"/>
    </location>
</feature>
<dbReference type="InterPro" id="IPR006566">
    <property type="entry name" value="FBD"/>
</dbReference>
<dbReference type="STRING" id="200361.A0A453A921"/>
<dbReference type="AlphaFoldDB" id="A0A453A921"/>
<reference evidence="5" key="2">
    <citation type="journal article" date="2017" name="Nat. Plants">
        <title>The Aegilops tauschii genome reveals multiple impacts of transposons.</title>
        <authorList>
            <person name="Zhao G."/>
            <person name="Zou C."/>
            <person name="Li K."/>
            <person name="Wang K."/>
            <person name="Li T."/>
            <person name="Gao L."/>
            <person name="Zhang X."/>
            <person name="Wang H."/>
            <person name="Yang Z."/>
            <person name="Liu X."/>
            <person name="Jiang W."/>
            <person name="Mao L."/>
            <person name="Kong X."/>
            <person name="Jiao Y."/>
            <person name="Jia J."/>
        </authorList>
    </citation>
    <scope>NUCLEOTIDE SEQUENCE [LARGE SCALE GENOMIC DNA]</scope>
    <source>
        <strain evidence="5">cv. AL8/78</strain>
    </source>
</reference>
<feature type="region of interest" description="Disordered" evidence="1">
    <location>
        <begin position="1"/>
        <end position="79"/>
    </location>
</feature>